<dbReference type="OrthoDB" id="4525788at2759"/>
<keyword evidence="2 7" id="KW-0812">Transmembrane</keyword>
<evidence type="ECO:0000256" key="4">
    <source>
        <dbReference type="ARBA" id="ARBA00023136"/>
    </source>
</evidence>
<feature type="transmembrane region" description="Helical" evidence="7">
    <location>
        <begin position="85"/>
        <end position="108"/>
    </location>
</feature>
<sequence>MREREWLTISRPVRFGTALRGCAAWPFIMRLLHPEIVSTWPPAGYVPEKRGPALYVVNGVFFSLATAVVLTRLHTRIFVRRWFGLDDALILFAWFCALGDLGTLLYAYHRFWWDRHLWEAKPEFLTPGTKANFVLKIFWTTSSSAVRLSLLVLYYRLLNHLDLRKYRWVVHAATFLVVGIYLSYLGTIVFACIPIHAYFEWPSPGRCVNEAYVYTILSAFNTFSEALVAAMPVPVLLRLKMDSAQRWAVMSLLCLGFLVAVVGCVRTYYVWILFDSDDLTWWSGPHWICSEVEICLAMICASAPALRPVLGRLLHWDKNPSNSYYSTTSSLDRKLPANAARAERMMKIKFDIEGIGLDGYGYTVTVTAEKRRRRTLSGGGGAEEWNKGRGGGNGDGDGRLDAVTRPARTLLARLGRRPAVPTEKGIEIRTLHSVDIRESYHPSARDWDARNPYAKQPTVSASDLSLLRGRSFLSDADDDVIDLTAVADRGTVTVRAES</sequence>
<dbReference type="InterPro" id="IPR052337">
    <property type="entry name" value="SAT4-like"/>
</dbReference>
<evidence type="ECO:0000256" key="3">
    <source>
        <dbReference type="ARBA" id="ARBA00022989"/>
    </source>
</evidence>
<dbReference type="Proteomes" id="UP000799640">
    <property type="component" value="Unassembled WGS sequence"/>
</dbReference>
<dbReference type="PANTHER" id="PTHR33048">
    <property type="entry name" value="PTH11-LIKE INTEGRAL MEMBRANE PROTEIN (AFU_ORTHOLOGUE AFUA_5G11245)"/>
    <property type="match status" value="1"/>
</dbReference>
<accession>A0A6G1HJI9</accession>
<dbReference type="AlphaFoldDB" id="A0A6G1HJI9"/>
<evidence type="ECO:0000256" key="5">
    <source>
        <dbReference type="ARBA" id="ARBA00038359"/>
    </source>
</evidence>
<dbReference type="PANTHER" id="PTHR33048:SF129">
    <property type="entry name" value="INTEGRAL MEMBRANE PROTEIN-RELATED"/>
    <property type="match status" value="1"/>
</dbReference>
<organism evidence="9 10">
    <name type="scientific">Trichodelitschia bisporula</name>
    <dbReference type="NCBI Taxonomy" id="703511"/>
    <lineage>
        <taxon>Eukaryota</taxon>
        <taxon>Fungi</taxon>
        <taxon>Dikarya</taxon>
        <taxon>Ascomycota</taxon>
        <taxon>Pezizomycotina</taxon>
        <taxon>Dothideomycetes</taxon>
        <taxon>Dothideomycetes incertae sedis</taxon>
        <taxon>Phaeotrichales</taxon>
        <taxon>Phaeotrichaceae</taxon>
        <taxon>Trichodelitschia</taxon>
    </lineage>
</organism>
<dbReference type="Pfam" id="PF20684">
    <property type="entry name" value="Fung_rhodopsin"/>
    <property type="match status" value="1"/>
</dbReference>
<protein>
    <recommendedName>
        <fullName evidence="8">Rhodopsin domain-containing protein</fullName>
    </recommendedName>
</protein>
<feature type="transmembrane region" description="Helical" evidence="7">
    <location>
        <begin position="169"/>
        <end position="199"/>
    </location>
</feature>
<dbReference type="InterPro" id="IPR049326">
    <property type="entry name" value="Rhodopsin_dom_fungi"/>
</dbReference>
<evidence type="ECO:0000313" key="9">
    <source>
        <dbReference type="EMBL" id="KAF2395935.1"/>
    </source>
</evidence>
<evidence type="ECO:0000256" key="2">
    <source>
        <dbReference type="ARBA" id="ARBA00022692"/>
    </source>
</evidence>
<feature type="transmembrane region" description="Helical" evidence="7">
    <location>
        <begin position="12"/>
        <end position="33"/>
    </location>
</feature>
<reference evidence="9" key="1">
    <citation type="journal article" date="2020" name="Stud. Mycol.">
        <title>101 Dothideomycetes genomes: a test case for predicting lifestyles and emergence of pathogens.</title>
        <authorList>
            <person name="Haridas S."/>
            <person name="Albert R."/>
            <person name="Binder M."/>
            <person name="Bloem J."/>
            <person name="Labutti K."/>
            <person name="Salamov A."/>
            <person name="Andreopoulos B."/>
            <person name="Baker S."/>
            <person name="Barry K."/>
            <person name="Bills G."/>
            <person name="Bluhm B."/>
            <person name="Cannon C."/>
            <person name="Castanera R."/>
            <person name="Culley D."/>
            <person name="Daum C."/>
            <person name="Ezra D."/>
            <person name="Gonzalez J."/>
            <person name="Henrissat B."/>
            <person name="Kuo A."/>
            <person name="Liang C."/>
            <person name="Lipzen A."/>
            <person name="Lutzoni F."/>
            <person name="Magnuson J."/>
            <person name="Mondo S."/>
            <person name="Nolan M."/>
            <person name="Ohm R."/>
            <person name="Pangilinan J."/>
            <person name="Park H.-J."/>
            <person name="Ramirez L."/>
            <person name="Alfaro M."/>
            <person name="Sun H."/>
            <person name="Tritt A."/>
            <person name="Yoshinaga Y."/>
            <person name="Zwiers L.-H."/>
            <person name="Turgeon B."/>
            <person name="Goodwin S."/>
            <person name="Spatafora J."/>
            <person name="Crous P."/>
            <person name="Grigoriev I."/>
        </authorList>
    </citation>
    <scope>NUCLEOTIDE SEQUENCE</scope>
    <source>
        <strain evidence="9">CBS 262.69</strain>
    </source>
</reference>
<keyword evidence="3 7" id="KW-1133">Transmembrane helix</keyword>
<evidence type="ECO:0000256" key="7">
    <source>
        <dbReference type="SAM" id="Phobius"/>
    </source>
</evidence>
<keyword evidence="4 7" id="KW-0472">Membrane</keyword>
<comment type="similarity">
    <text evidence="5">Belongs to the SAT4 family.</text>
</comment>
<evidence type="ECO:0000259" key="8">
    <source>
        <dbReference type="Pfam" id="PF20684"/>
    </source>
</evidence>
<proteinExistence type="inferred from homology"/>
<gene>
    <name evidence="9" type="ORF">EJ06DRAFT_560395</name>
</gene>
<keyword evidence="10" id="KW-1185">Reference proteome</keyword>
<feature type="transmembrane region" description="Helical" evidence="7">
    <location>
        <begin position="249"/>
        <end position="272"/>
    </location>
</feature>
<feature type="transmembrane region" description="Helical" evidence="7">
    <location>
        <begin position="211"/>
        <end position="237"/>
    </location>
</feature>
<feature type="compositionally biased region" description="Gly residues" evidence="6">
    <location>
        <begin position="377"/>
        <end position="395"/>
    </location>
</feature>
<dbReference type="GO" id="GO:0016020">
    <property type="term" value="C:membrane"/>
    <property type="evidence" value="ECO:0007669"/>
    <property type="project" value="UniProtKB-SubCell"/>
</dbReference>
<feature type="transmembrane region" description="Helical" evidence="7">
    <location>
        <begin position="137"/>
        <end position="157"/>
    </location>
</feature>
<comment type="subcellular location">
    <subcellularLocation>
        <location evidence="1">Membrane</location>
        <topology evidence="1">Multi-pass membrane protein</topology>
    </subcellularLocation>
</comment>
<evidence type="ECO:0000256" key="1">
    <source>
        <dbReference type="ARBA" id="ARBA00004141"/>
    </source>
</evidence>
<feature type="region of interest" description="Disordered" evidence="6">
    <location>
        <begin position="375"/>
        <end position="400"/>
    </location>
</feature>
<dbReference type="EMBL" id="ML996710">
    <property type="protein sequence ID" value="KAF2395935.1"/>
    <property type="molecule type" value="Genomic_DNA"/>
</dbReference>
<feature type="domain" description="Rhodopsin" evidence="8">
    <location>
        <begin position="72"/>
        <end position="311"/>
    </location>
</feature>
<name>A0A6G1HJI9_9PEZI</name>
<evidence type="ECO:0000313" key="10">
    <source>
        <dbReference type="Proteomes" id="UP000799640"/>
    </source>
</evidence>
<feature type="transmembrane region" description="Helical" evidence="7">
    <location>
        <begin position="53"/>
        <end position="73"/>
    </location>
</feature>
<evidence type="ECO:0000256" key="6">
    <source>
        <dbReference type="SAM" id="MobiDB-lite"/>
    </source>
</evidence>